<organism evidence="2 3">
    <name type="scientific">Deinococcus koreensis</name>
    <dbReference type="NCBI Taxonomy" id="2054903"/>
    <lineage>
        <taxon>Bacteria</taxon>
        <taxon>Thermotogati</taxon>
        <taxon>Deinococcota</taxon>
        <taxon>Deinococci</taxon>
        <taxon>Deinococcales</taxon>
        <taxon>Deinococcaceae</taxon>
        <taxon>Deinococcus</taxon>
    </lineage>
</organism>
<keyword evidence="3" id="KW-1185">Reference proteome</keyword>
<accession>A0A2K3UZH8</accession>
<evidence type="ECO:0000313" key="2">
    <source>
        <dbReference type="EMBL" id="PNY81930.1"/>
    </source>
</evidence>
<dbReference type="AlphaFoldDB" id="A0A2K3UZH8"/>
<gene>
    <name evidence="2" type="ORF">CVO96_11625</name>
</gene>
<comment type="caution">
    <text evidence="2">The sequence shown here is derived from an EMBL/GenBank/DDBJ whole genome shotgun (WGS) entry which is preliminary data.</text>
</comment>
<dbReference type="Proteomes" id="UP000236379">
    <property type="component" value="Unassembled WGS sequence"/>
</dbReference>
<proteinExistence type="predicted"/>
<keyword evidence="1" id="KW-0472">Membrane</keyword>
<evidence type="ECO:0000256" key="1">
    <source>
        <dbReference type="SAM" id="Phobius"/>
    </source>
</evidence>
<keyword evidence="1" id="KW-0812">Transmembrane</keyword>
<feature type="transmembrane region" description="Helical" evidence="1">
    <location>
        <begin position="86"/>
        <end position="106"/>
    </location>
</feature>
<name>A0A2K3UZH8_9DEIO</name>
<protein>
    <submittedName>
        <fullName evidence="2">Uncharacterized protein</fullName>
    </submittedName>
</protein>
<feature type="transmembrane region" description="Helical" evidence="1">
    <location>
        <begin position="162"/>
        <end position="189"/>
    </location>
</feature>
<keyword evidence="1" id="KW-1133">Transmembrane helix</keyword>
<feature type="transmembrane region" description="Helical" evidence="1">
    <location>
        <begin position="60"/>
        <end position="79"/>
    </location>
</feature>
<evidence type="ECO:0000313" key="3">
    <source>
        <dbReference type="Proteomes" id="UP000236379"/>
    </source>
</evidence>
<feature type="transmembrane region" description="Helical" evidence="1">
    <location>
        <begin position="128"/>
        <end position="155"/>
    </location>
</feature>
<dbReference type="EMBL" id="PPPD01000001">
    <property type="protein sequence ID" value="PNY81930.1"/>
    <property type="molecule type" value="Genomic_DNA"/>
</dbReference>
<dbReference type="RefSeq" id="WP_103312369.1">
    <property type="nucleotide sequence ID" value="NZ_PPPD01000001.1"/>
</dbReference>
<reference evidence="2 3" key="1">
    <citation type="submission" date="2018-01" db="EMBL/GenBank/DDBJ databases">
        <title>Deinococcus koreensis sp. nov., a radiation-resistant bacterium isolated from river water.</title>
        <authorList>
            <person name="Choi A."/>
        </authorList>
    </citation>
    <scope>NUCLEOTIDE SEQUENCE [LARGE SCALE GENOMIC DNA]</scope>
    <source>
        <strain evidence="2 3">SJW1-2</strain>
    </source>
</reference>
<sequence length="234" mass="23936">MNRDPLDVLKTGDGGGEVWAAIERRIAEPTLPPLPLASRVCVALGLDGTPVEAALRAPPAAALLGLGAALTVLAGGLIGGPASQPLLLLGPLLAGLAGGVAVYSSLDPAYELTRASGNASLLVLARQLLLWLLLGGPLLLALPWLPPGFLAAWLLPCLLTHSLALAVGLPFGAYAGLGAAALTWVWLLLDFAYQHGERATPPPPFPDSAAQALLILLCLLATLVLAGRHARRPA</sequence>
<feature type="transmembrane region" description="Helical" evidence="1">
    <location>
        <begin position="209"/>
        <end position="227"/>
    </location>
</feature>